<dbReference type="InterPro" id="IPR003779">
    <property type="entry name" value="CMD-like"/>
</dbReference>
<evidence type="ECO:0000259" key="1">
    <source>
        <dbReference type="Pfam" id="PF02627"/>
    </source>
</evidence>
<feature type="domain" description="Carboxymuconolactone decarboxylase-like" evidence="1">
    <location>
        <begin position="27"/>
        <end position="106"/>
    </location>
</feature>
<dbReference type="PANTHER" id="PTHR33930:SF2">
    <property type="entry name" value="BLR3452 PROTEIN"/>
    <property type="match status" value="1"/>
</dbReference>
<dbReference type="InterPro" id="IPR004675">
    <property type="entry name" value="AhpD_core"/>
</dbReference>
<dbReference type="AlphaFoldDB" id="A0A1I4PPF8"/>
<reference evidence="2 3" key="1">
    <citation type="submission" date="2016-10" db="EMBL/GenBank/DDBJ databases">
        <authorList>
            <person name="de Groot N.N."/>
        </authorList>
    </citation>
    <scope>NUCLEOTIDE SEQUENCE [LARGE SCALE GENOMIC DNA]</scope>
    <source>
        <strain evidence="2 3">DSM 4180</strain>
    </source>
</reference>
<dbReference type="PANTHER" id="PTHR33930">
    <property type="entry name" value="ALKYL HYDROPEROXIDE REDUCTASE AHPD"/>
    <property type="match status" value="1"/>
</dbReference>
<proteinExistence type="predicted"/>
<evidence type="ECO:0000313" key="3">
    <source>
        <dbReference type="Proteomes" id="UP000199556"/>
    </source>
</evidence>
<organism evidence="2 3">
    <name type="scientific">Ectothiorhodospira mobilis</name>
    <dbReference type="NCBI Taxonomy" id="195064"/>
    <lineage>
        <taxon>Bacteria</taxon>
        <taxon>Pseudomonadati</taxon>
        <taxon>Pseudomonadota</taxon>
        <taxon>Gammaproteobacteria</taxon>
        <taxon>Chromatiales</taxon>
        <taxon>Ectothiorhodospiraceae</taxon>
        <taxon>Ectothiorhodospira</taxon>
    </lineage>
</organism>
<dbReference type="STRING" id="195064.SAMN05421721_102104"/>
<keyword evidence="2" id="KW-0560">Oxidoreductase</keyword>
<dbReference type="GO" id="GO:0051920">
    <property type="term" value="F:peroxiredoxin activity"/>
    <property type="evidence" value="ECO:0007669"/>
    <property type="project" value="InterPro"/>
</dbReference>
<keyword evidence="2" id="KW-0575">Peroxidase</keyword>
<gene>
    <name evidence="2" type="ORF">SAMN05421721_102104</name>
</gene>
<dbReference type="Proteomes" id="UP000199556">
    <property type="component" value="Unassembled WGS sequence"/>
</dbReference>
<dbReference type="Gene3D" id="1.20.1290.10">
    <property type="entry name" value="AhpD-like"/>
    <property type="match status" value="1"/>
</dbReference>
<dbReference type="EMBL" id="FOUO01000002">
    <property type="protein sequence ID" value="SFM29476.1"/>
    <property type="molecule type" value="Genomic_DNA"/>
</dbReference>
<dbReference type="Pfam" id="PF02627">
    <property type="entry name" value="CMD"/>
    <property type="match status" value="1"/>
</dbReference>
<keyword evidence="3" id="KW-1185">Reference proteome</keyword>
<name>A0A1I4PPF8_ECTMO</name>
<accession>A0A1I4PPF8</accession>
<sequence length="115" mass="12480">MDNVNGMTQSLKNFQSGMGMMKSEARDTMTAFNGFMEKALEDDVLDKKTKELIALGMAITARCKYCIGIHVQKVLQAGGTRAEIVDVCKVAILMGGGPAMTYIAEVHNALEAFDK</sequence>
<dbReference type="RefSeq" id="WP_218149023.1">
    <property type="nucleotide sequence ID" value="NZ_FOUO01000002.1"/>
</dbReference>
<protein>
    <submittedName>
        <fullName evidence="2">Alkylhydroperoxidase AhpD family core domain-containing protein</fullName>
    </submittedName>
</protein>
<evidence type="ECO:0000313" key="2">
    <source>
        <dbReference type="EMBL" id="SFM29476.1"/>
    </source>
</evidence>
<dbReference type="NCBIfam" id="TIGR00778">
    <property type="entry name" value="ahpD_dom"/>
    <property type="match status" value="1"/>
</dbReference>
<dbReference type="InterPro" id="IPR029032">
    <property type="entry name" value="AhpD-like"/>
</dbReference>
<dbReference type="SUPFAM" id="SSF69118">
    <property type="entry name" value="AhpD-like"/>
    <property type="match status" value="1"/>
</dbReference>